<organism evidence="2 3">
    <name type="scientific">Acinetobacter cumulans</name>
    <dbReference type="NCBI Taxonomy" id="2136182"/>
    <lineage>
        <taxon>Bacteria</taxon>
        <taxon>Pseudomonadati</taxon>
        <taxon>Pseudomonadota</taxon>
        <taxon>Gammaproteobacteria</taxon>
        <taxon>Moraxellales</taxon>
        <taxon>Moraxellaceae</taxon>
        <taxon>Acinetobacter</taxon>
    </lineage>
</organism>
<accession>A0A3A8FYD5</accession>
<sequence length="83" mass="9816">MKVKTIYNSDYIELIQILSSERKRLGISQKEVATLLDISQADISKIERLERRLDILELKSLLKIYRISSNQNLQNLVLKFFEF</sequence>
<evidence type="ECO:0000313" key="2">
    <source>
        <dbReference type="EMBL" id="RKG48030.1"/>
    </source>
</evidence>
<dbReference type="InterPro" id="IPR010982">
    <property type="entry name" value="Lambda_DNA-bd_dom_sf"/>
</dbReference>
<proteinExistence type="predicted"/>
<dbReference type="SMART" id="SM00530">
    <property type="entry name" value="HTH_XRE"/>
    <property type="match status" value="1"/>
</dbReference>
<gene>
    <name evidence="2" type="ORF">D7V64_15830</name>
</gene>
<evidence type="ECO:0000313" key="3">
    <source>
        <dbReference type="Proteomes" id="UP000281084"/>
    </source>
</evidence>
<dbReference type="RefSeq" id="WP_004706643.1">
    <property type="nucleotide sequence ID" value="NZ_RAXZ01000040.1"/>
</dbReference>
<dbReference type="Pfam" id="PF01381">
    <property type="entry name" value="HTH_3"/>
    <property type="match status" value="1"/>
</dbReference>
<dbReference type="CDD" id="cd00093">
    <property type="entry name" value="HTH_XRE"/>
    <property type="match status" value="1"/>
</dbReference>
<dbReference type="AlphaFoldDB" id="A0A3A8FYD5"/>
<protein>
    <submittedName>
        <fullName evidence="2">XRE family transcriptional regulator</fullName>
    </submittedName>
</protein>
<reference evidence="2 3" key="1">
    <citation type="submission" date="2018-09" db="EMBL/GenBank/DDBJ databases">
        <title>The draft genome of Acinetobacter spp. strains.</title>
        <authorList>
            <person name="Qin J."/>
            <person name="Feng Y."/>
            <person name="Zong Z."/>
        </authorList>
    </citation>
    <scope>NUCLEOTIDE SEQUENCE [LARGE SCALE GENOMIC DNA]</scope>
    <source>
        <strain evidence="2 3">WCHAc060002</strain>
    </source>
</reference>
<dbReference type="SUPFAM" id="SSF47413">
    <property type="entry name" value="lambda repressor-like DNA-binding domains"/>
    <property type="match status" value="1"/>
</dbReference>
<dbReference type="Proteomes" id="UP000281084">
    <property type="component" value="Unassembled WGS sequence"/>
</dbReference>
<evidence type="ECO:0000259" key="1">
    <source>
        <dbReference type="PROSITE" id="PS50943"/>
    </source>
</evidence>
<dbReference type="PROSITE" id="PS50943">
    <property type="entry name" value="HTH_CROC1"/>
    <property type="match status" value="1"/>
</dbReference>
<feature type="domain" description="HTH cro/C1-type" evidence="1">
    <location>
        <begin position="18"/>
        <end position="72"/>
    </location>
</feature>
<dbReference type="EMBL" id="RAXZ01000040">
    <property type="protein sequence ID" value="RKG48030.1"/>
    <property type="molecule type" value="Genomic_DNA"/>
</dbReference>
<name>A0A3A8FYD5_9GAMM</name>
<dbReference type="InterPro" id="IPR001387">
    <property type="entry name" value="Cro/C1-type_HTH"/>
</dbReference>
<dbReference type="Gene3D" id="1.10.260.40">
    <property type="entry name" value="lambda repressor-like DNA-binding domains"/>
    <property type="match status" value="1"/>
</dbReference>
<comment type="caution">
    <text evidence="2">The sequence shown here is derived from an EMBL/GenBank/DDBJ whole genome shotgun (WGS) entry which is preliminary data.</text>
</comment>
<dbReference type="GO" id="GO:0003677">
    <property type="term" value="F:DNA binding"/>
    <property type="evidence" value="ECO:0007669"/>
    <property type="project" value="InterPro"/>
</dbReference>